<evidence type="ECO:0000313" key="5">
    <source>
        <dbReference type="Proteomes" id="UP000610862"/>
    </source>
</evidence>
<feature type="transmembrane region" description="Helical" evidence="3">
    <location>
        <begin position="161"/>
        <end position="187"/>
    </location>
</feature>
<name>A0A926E9M1_9FIRM</name>
<keyword evidence="3" id="KW-1133">Transmembrane helix</keyword>
<dbReference type="GO" id="GO:0005886">
    <property type="term" value="C:plasma membrane"/>
    <property type="evidence" value="ECO:0007669"/>
    <property type="project" value="UniProtKB-SubCell"/>
</dbReference>
<dbReference type="PIRSF" id="PIRSF016661">
    <property type="entry name" value="BioY"/>
    <property type="match status" value="1"/>
</dbReference>
<dbReference type="GO" id="GO:0015225">
    <property type="term" value="F:biotin transmembrane transporter activity"/>
    <property type="evidence" value="ECO:0007669"/>
    <property type="project" value="UniProtKB-UniRule"/>
</dbReference>
<dbReference type="RefSeq" id="WP_187524970.1">
    <property type="nucleotide sequence ID" value="NZ_JACRTA010000001.1"/>
</dbReference>
<dbReference type="InterPro" id="IPR003784">
    <property type="entry name" value="BioY"/>
</dbReference>
<organism evidence="4 5">
    <name type="scientific">Lentihominibacter hominis</name>
    <dbReference type="NCBI Taxonomy" id="2763645"/>
    <lineage>
        <taxon>Bacteria</taxon>
        <taxon>Bacillati</taxon>
        <taxon>Bacillota</taxon>
        <taxon>Clostridia</taxon>
        <taxon>Peptostreptococcales</taxon>
        <taxon>Anaerovoracaceae</taxon>
        <taxon>Lentihominibacter</taxon>
    </lineage>
</organism>
<dbReference type="AlphaFoldDB" id="A0A926E9M1"/>
<comment type="caution">
    <text evidence="4">The sequence shown here is derived from an EMBL/GenBank/DDBJ whole genome shotgun (WGS) entry which is preliminary data.</text>
</comment>
<keyword evidence="2" id="KW-1003">Cell membrane</keyword>
<feature type="transmembrane region" description="Helical" evidence="3">
    <location>
        <begin position="12"/>
        <end position="30"/>
    </location>
</feature>
<keyword evidence="3" id="KW-0812">Transmembrane</keyword>
<dbReference type="Proteomes" id="UP000610862">
    <property type="component" value="Unassembled WGS sequence"/>
</dbReference>
<evidence type="ECO:0000256" key="3">
    <source>
        <dbReference type="SAM" id="Phobius"/>
    </source>
</evidence>
<accession>A0A926E9M1</accession>
<feature type="transmembrane region" description="Helical" evidence="3">
    <location>
        <begin position="60"/>
        <end position="79"/>
    </location>
</feature>
<sequence length="199" mass="20859">MTTKHYSGTAMMILCGIFAAITAICSFITIPLGFTPVPINLGTLAVFLTGGILGKKYGTISMAVYVLLGAVGIPVFSGFRGGIGVLAGPTGGYIIGYIAAAFIIGLTADIISGRNALKTTEDKRYIHFPAIGLYALTMATGLIICYAFGTAWFMISTGTPLWTSLLSCVFPFLPGDALKILAAAILVRKLRPLLNKNGI</sequence>
<dbReference type="EMBL" id="JACRTA010000001">
    <property type="protein sequence ID" value="MBC8567762.1"/>
    <property type="molecule type" value="Genomic_DNA"/>
</dbReference>
<comment type="similarity">
    <text evidence="1 2">Belongs to the BioY family.</text>
</comment>
<evidence type="ECO:0000256" key="1">
    <source>
        <dbReference type="ARBA" id="ARBA00010692"/>
    </source>
</evidence>
<evidence type="ECO:0000256" key="2">
    <source>
        <dbReference type="PIRNR" id="PIRNR016661"/>
    </source>
</evidence>
<feature type="transmembrane region" description="Helical" evidence="3">
    <location>
        <begin position="36"/>
        <end position="53"/>
    </location>
</feature>
<keyword evidence="5" id="KW-1185">Reference proteome</keyword>
<keyword evidence="2" id="KW-0813">Transport</keyword>
<dbReference type="PANTHER" id="PTHR34295:SF1">
    <property type="entry name" value="BIOTIN TRANSPORTER BIOY"/>
    <property type="match status" value="1"/>
</dbReference>
<proteinExistence type="inferred from homology"/>
<keyword evidence="2 3" id="KW-0472">Membrane</keyword>
<dbReference type="PANTHER" id="PTHR34295">
    <property type="entry name" value="BIOTIN TRANSPORTER BIOY"/>
    <property type="match status" value="1"/>
</dbReference>
<gene>
    <name evidence="4" type="ORF">H8692_03160</name>
</gene>
<feature type="transmembrane region" description="Helical" evidence="3">
    <location>
        <begin position="131"/>
        <end position="155"/>
    </location>
</feature>
<reference evidence="4" key="1">
    <citation type="submission" date="2020-08" db="EMBL/GenBank/DDBJ databases">
        <title>Genome public.</title>
        <authorList>
            <person name="Liu C."/>
            <person name="Sun Q."/>
        </authorList>
    </citation>
    <scope>NUCLEOTIDE SEQUENCE</scope>
    <source>
        <strain evidence="4">NSJ-24</strain>
    </source>
</reference>
<evidence type="ECO:0000313" key="4">
    <source>
        <dbReference type="EMBL" id="MBC8567762.1"/>
    </source>
</evidence>
<comment type="subcellular location">
    <subcellularLocation>
        <location evidence="2">Cell membrane</location>
        <topology evidence="2">Multi-pass membrane protein</topology>
    </subcellularLocation>
</comment>
<protein>
    <recommendedName>
        <fullName evidence="2">Biotin transporter</fullName>
    </recommendedName>
</protein>
<dbReference type="Pfam" id="PF02632">
    <property type="entry name" value="BioY"/>
    <property type="match status" value="1"/>
</dbReference>
<feature type="transmembrane region" description="Helical" evidence="3">
    <location>
        <begin position="91"/>
        <end position="111"/>
    </location>
</feature>
<dbReference type="Gene3D" id="1.10.1760.20">
    <property type="match status" value="1"/>
</dbReference>